<gene>
    <name evidence="2" type="ORF">WICPIJ_006607</name>
</gene>
<evidence type="ECO:0000313" key="3">
    <source>
        <dbReference type="Proteomes" id="UP000774326"/>
    </source>
</evidence>
<keyword evidence="3" id="KW-1185">Reference proteome</keyword>
<keyword evidence="1" id="KW-0812">Transmembrane</keyword>
<keyword evidence="1" id="KW-1133">Transmembrane helix</keyword>
<reference evidence="2" key="2">
    <citation type="submission" date="2021-01" db="EMBL/GenBank/DDBJ databases">
        <authorList>
            <person name="Schikora-Tamarit M.A."/>
        </authorList>
    </citation>
    <scope>NUCLEOTIDE SEQUENCE</scope>
    <source>
        <strain evidence="2">CBS2887</strain>
    </source>
</reference>
<dbReference type="AlphaFoldDB" id="A0A9P8Q1Q8"/>
<proteinExistence type="predicted"/>
<accession>A0A9P8Q1Q8</accession>
<dbReference type="EMBL" id="JAEUBG010003692">
    <property type="protein sequence ID" value="KAH3682421.1"/>
    <property type="molecule type" value="Genomic_DNA"/>
</dbReference>
<keyword evidence="1" id="KW-0472">Membrane</keyword>
<dbReference type="Proteomes" id="UP000774326">
    <property type="component" value="Unassembled WGS sequence"/>
</dbReference>
<reference evidence="2" key="1">
    <citation type="journal article" date="2021" name="Open Biol.">
        <title>Shared evolutionary footprints suggest mitochondrial oxidative damage underlies multiple complex I losses in fungi.</title>
        <authorList>
            <person name="Schikora-Tamarit M.A."/>
            <person name="Marcet-Houben M."/>
            <person name="Nosek J."/>
            <person name="Gabaldon T."/>
        </authorList>
    </citation>
    <scope>NUCLEOTIDE SEQUENCE</scope>
    <source>
        <strain evidence="2">CBS2887</strain>
    </source>
</reference>
<organism evidence="2 3">
    <name type="scientific">Wickerhamomyces pijperi</name>
    <name type="common">Yeast</name>
    <name type="synonym">Pichia pijperi</name>
    <dbReference type="NCBI Taxonomy" id="599730"/>
    <lineage>
        <taxon>Eukaryota</taxon>
        <taxon>Fungi</taxon>
        <taxon>Dikarya</taxon>
        <taxon>Ascomycota</taxon>
        <taxon>Saccharomycotina</taxon>
        <taxon>Saccharomycetes</taxon>
        <taxon>Phaffomycetales</taxon>
        <taxon>Wickerhamomycetaceae</taxon>
        <taxon>Wickerhamomyces</taxon>
    </lineage>
</organism>
<evidence type="ECO:0000313" key="2">
    <source>
        <dbReference type="EMBL" id="KAH3682421.1"/>
    </source>
</evidence>
<evidence type="ECO:0000256" key="1">
    <source>
        <dbReference type="SAM" id="Phobius"/>
    </source>
</evidence>
<name>A0A9P8Q1Q8_WICPI</name>
<comment type="caution">
    <text evidence="2">The sequence shown here is derived from an EMBL/GenBank/DDBJ whole genome shotgun (WGS) entry which is preliminary data.</text>
</comment>
<protein>
    <submittedName>
        <fullName evidence="2">Uncharacterized protein</fullName>
    </submittedName>
</protein>
<feature type="transmembrane region" description="Helical" evidence="1">
    <location>
        <begin position="30"/>
        <end position="51"/>
    </location>
</feature>
<sequence>MNSGFNGVNSIKGSFWEIHLHEITLDEFQLLFQVELLSVVVGLLDLVIVVVQTGDMSTSESGNFSSWATNTTTDIKDLPAFFDTNLAG</sequence>